<gene>
    <name evidence="1" type="ORF">AAFF_G00350520</name>
</gene>
<dbReference type="Proteomes" id="UP001221898">
    <property type="component" value="Unassembled WGS sequence"/>
</dbReference>
<organism evidence="1 2">
    <name type="scientific">Aldrovandia affinis</name>
    <dbReference type="NCBI Taxonomy" id="143900"/>
    <lineage>
        <taxon>Eukaryota</taxon>
        <taxon>Metazoa</taxon>
        <taxon>Chordata</taxon>
        <taxon>Craniata</taxon>
        <taxon>Vertebrata</taxon>
        <taxon>Euteleostomi</taxon>
        <taxon>Actinopterygii</taxon>
        <taxon>Neopterygii</taxon>
        <taxon>Teleostei</taxon>
        <taxon>Notacanthiformes</taxon>
        <taxon>Halosauridae</taxon>
        <taxon>Aldrovandia</taxon>
    </lineage>
</organism>
<protein>
    <submittedName>
        <fullName evidence="1">Uncharacterized protein</fullName>
    </submittedName>
</protein>
<name>A0AAD7R5S6_9TELE</name>
<proteinExistence type="predicted"/>
<accession>A0AAD7R5S6</accession>
<keyword evidence="2" id="KW-1185">Reference proteome</keyword>
<dbReference type="EMBL" id="JAINUG010000573">
    <property type="protein sequence ID" value="KAJ8366572.1"/>
    <property type="molecule type" value="Genomic_DNA"/>
</dbReference>
<evidence type="ECO:0000313" key="2">
    <source>
        <dbReference type="Proteomes" id="UP001221898"/>
    </source>
</evidence>
<dbReference type="InterPro" id="IPR052986">
    <property type="entry name" value="VLIG_GTPase"/>
</dbReference>
<comment type="caution">
    <text evidence="1">The sequence shown here is derived from an EMBL/GenBank/DDBJ whole genome shotgun (WGS) entry which is preliminary data.</text>
</comment>
<dbReference type="PANTHER" id="PTHR14819">
    <property type="entry name" value="GTP-BINDING"/>
    <property type="match status" value="1"/>
</dbReference>
<dbReference type="PANTHER" id="PTHR14819:SF9">
    <property type="entry name" value="UP-REGULATOR OF CELL PROLIFERATION-LIKE"/>
    <property type="match status" value="1"/>
</dbReference>
<dbReference type="AlphaFoldDB" id="A0AAD7R5S6"/>
<sequence>MYSYSEKSQEFTTQCLQPAVREYVTKSLGHDIVEKLSGDKGSRFRTRSSLQFSILEHLLSEDRFEKFLRYISSYENFVKEWILGQIVEHFARGDSSIADMEETLMKLITRRIKVVVESMQRKAAGKGEEDVNIRTFIQDMCSNLSSTGSRM</sequence>
<evidence type="ECO:0000313" key="1">
    <source>
        <dbReference type="EMBL" id="KAJ8366572.1"/>
    </source>
</evidence>
<reference evidence="1" key="1">
    <citation type="journal article" date="2023" name="Science">
        <title>Genome structures resolve the early diversification of teleost fishes.</title>
        <authorList>
            <person name="Parey E."/>
            <person name="Louis A."/>
            <person name="Montfort J."/>
            <person name="Bouchez O."/>
            <person name="Roques C."/>
            <person name="Iampietro C."/>
            <person name="Lluch J."/>
            <person name="Castinel A."/>
            <person name="Donnadieu C."/>
            <person name="Desvignes T."/>
            <person name="Floi Bucao C."/>
            <person name="Jouanno E."/>
            <person name="Wen M."/>
            <person name="Mejri S."/>
            <person name="Dirks R."/>
            <person name="Jansen H."/>
            <person name="Henkel C."/>
            <person name="Chen W.J."/>
            <person name="Zahm M."/>
            <person name="Cabau C."/>
            <person name="Klopp C."/>
            <person name="Thompson A.W."/>
            <person name="Robinson-Rechavi M."/>
            <person name="Braasch I."/>
            <person name="Lecointre G."/>
            <person name="Bobe J."/>
            <person name="Postlethwait J.H."/>
            <person name="Berthelot C."/>
            <person name="Roest Crollius H."/>
            <person name="Guiguen Y."/>
        </authorList>
    </citation>
    <scope>NUCLEOTIDE SEQUENCE</scope>
    <source>
        <strain evidence="1">NC1722</strain>
    </source>
</reference>